<gene>
    <name evidence="2" type="ORF">WUBG_10435</name>
</gene>
<comment type="caution">
    <text evidence="2">The sequence shown here is derived from an EMBL/GenBank/DDBJ whole genome shotgun (WGS) entry which is preliminary data.</text>
</comment>
<feature type="compositionally biased region" description="Basic and acidic residues" evidence="1">
    <location>
        <begin position="56"/>
        <end position="68"/>
    </location>
</feature>
<organism evidence="2 3">
    <name type="scientific">Wuchereria bancrofti</name>
    <dbReference type="NCBI Taxonomy" id="6293"/>
    <lineage>
        <taxon>Eukaryota</taxon>
        <taxon>Metazoa</taxon>
        <taxon>Ecdysozoa</taxon>
        <taxon>Nematoda</taxon>
        <taxon>Chromadorea</taxon>
        <taxon>Rhabditida</taxon>
        <taxon>Spirurina</taxon>
        <taxon>Spiruromorpha</taxon>
        <taxon>Filarioidea</taxon>
        <taxon>Onchocercidae</taxon>
        <taxon>Wuchereria</taxon>
    </lineage>
</organism>
<proteinExistence type="predicted"/>
<evidence type="ECO:0000313" key="2">
    <source>
        <dbReference type="EMBL" id="EJW78656.1"/>
    </source>
</evidence>
<name>J9E8M9_WUCBA</name>
<accession>J9E8M9</accession>
<feature type="compositionally biased region" description="Acidic residues" evidence="1">
    <location>
        <begin position="69"/>
        <end position="89"/>
    </location>
</feature>
<dbReference type="Proteomes" id="UP000004810">
    <property type="component" value="Unassembled WGS sequence"/>
</dbReference>
<dbReference type="EMBL" id="ADBV01006312">
    <property type="protein sequence ID" value="EJW78656.1"/>
    <property type="molecule type" value="Genomic_DNA"/>
</dbReference>
<dbReference type="AlphaFoldDB" id="J9E8M9"/>
<sequence length="102" mass="11032">MSNALLILAPLGNYPLMSSQSDSKTQSVILTEDRRGSVLAHSLRASLPFPSLRSASEQKSDYNKSARNDDDDGDDNGDDDDGDDDVGDEIIEAITITAQQLF</sequence>
<reference evidence="3" key="1">
    <citation type="submission" date="2012-08" db="EMBL/GenBank/DDBJ databases">
        <title>The Genome Sequence of Wuchereria bancrofti.</title>
        <authorList>
            <person name="Nutman T.B."/>
            <person name="Fink D.L."/>
            <person name="Russ C."/>
            <person name="Young S."/>
            <person name="Zeng Q."/>
            <person name="Koehrsen M."/>
            <person name="Alvarado L."/>
            <person name="Berlin A."/>
            <person name="Chapman S.B."/>
            <person name="Chen Z."/>
            <person name="Freedman E."/>
            <person name="Gellesch M."/>
            <person name="Goldberg J."/>
            <person name="Griggs A."/>
            <person name="Gujja S."/>
            <person name="Heilman E.R."/>
            <person name="Heiman D."/>
            <person name="Hepburn T."/>
            <person name="Howarth C."/>
            <person name="Jen D."/>
            <person name="Larson L."/>
            <person name="Lewis B."/>
            <person name="Mehta T."/>
            <person name="Park D."/>
            <person name="Pearson M."/>
            <person name="Roberts A."/>
            <person name="Saif S."/>
            <person name="Shea T."/>
            <person name="Shenoy N."/>
            <person name="Sisk P."/>
            <person name="Stolte C."/>
            <person name="Sykes S."/>
            <person name="Walk T."/>
            <person name="White J."/>
            <person name="Yandava C."/>
            <person name="Haas B."/>
            <person name="Henn M.R."/>
            <person name="Nusbaum C."/>
            <person name="Birren B."/>
        </authorList>
    </citation>
    <scope>NUCLEOTIDE SEQUENCE [LARGE SCALE GENOMIC DNA]</scope>
    <source>
        <strain evidence="3">NA</strain>
    </source>
</reference>
<evidence type="ECO:0000256" key="1">
    <source>
        <dbReference type="SAM" id="MobiDB-lite"/>
    </source>
</evidence>
<evidence type="ECO:0000313" key="3">
    <source>
        <dbReference type="Proteomes" id="UP000004810"/>
    </source>
</evidence>
<protein>
    <submittedName>
        <fullName evidence="2">Uncharacterized protein</fullName>
    </submittedName>
</protein>
<feature type="region of interest" description="Disordered" evidence="1">
    <location>
        <begin position="50"/>
        <end position="89"/>
    </location>
</feature>